<evidence type="ECO:0000256" key="1">
    <source>
        <dbReference type="SAM" id="MobiDB-lite"/>
    </source>
</evidence>
<evidence type="ECO:0008006" key="4">
    <source>
        <dbReference type="Google" id="ProtNLM"/>
    </source>
</evidence>
<name>A0ABR8SGK3_9BACL</name>
<dbReference type="EMBL" id="JACSQM010000001">
    <property type="protein sequence ID" value="MBD7962616.1"/>
    <property type="molecule type" value="Genomic_DNA"/>
</dbReference>
<gene>
    <name evidence="2" type="ORF">H9648_01025</name>
</gene>
<comment type="caution">
    <text evidence="2">The sequence shown here is derived from an EMBL/GenBank/DDBJ whole genome shotgun (WGS) entry which is preliminary data.</text>
</comment>
<protein>
    <recommendedName>
        <fullName evidence="4">DUF4025 domain-containing protein</fullName>
    </recommendedName>
</protein>
<keyword evidence="3" id="KW-1185">Reference proteome</keyword>
<evidence type="ECO:0000313" key="2">
    <source>
        <dbReference type="EMBL" id="MBD7962616.1"/>
    </source>
</evidence>
<accession>A0ABR8SGK3</accession>
<dbReference type="RefSeq" id="WP_191751939.1">
    <property type="nucleotide sequence ID" value="NZ_JACSQM010000001.1"/>
</dbReference>
<proteinExistence type="predicted"/>
<feature type="region of interest" description="Disordered" evidence="1">
    <location>
        <begin position="33"/>
        <end position="54"/>
    </location>
</feature>
<evidence type="ECO:0000313" key="3">
    <source>
        <dbReference type="Proteomes" id="UP000603641"/>
    </source>
</evidence>
<organism evidence="2 3">
    <name type="scientific">Fictibacillus norfolkensis</name>
    <dbReference type="NCBI Taxonomy" id="2762233"/>
    <lineage>
        <taxon>Bacteria</taxon>
        <taxon>Bacillati</taxon>
        <taxon>Bacillota</taxon>
        <taxon>Bacilli</taxon>
        <taxon>Bacillales</taxon>
        <taxon>Fictibacillaceae</taxon>
        <taxon>Fictibacillus</taxon>
    </lineage>
</organism>
<dbReference type="Proteomes" id="UP000603641">
    <property type="component" value="Unassembled WGS sequence"/>
</dbReference>
<reference evidence="2 3" key="1">
    <citation type="submission" date="2020-08" db="EMBL/GenBank/DDBJ databases">
        <title>A Genomic Blueprint of the Chicken Gut Microbiome.</title>
        <authorList>
            <person name="Gilroy R."/>
            <person name="Ravi A."/>
            <person name="Getino M."/>
            <person name="Pursley I."/>
            <person name="Horton D.L."/>
            <person name="Alikhan N.-F."/>
            <person name="Baker D."/>
            <person name="Gharbi K."/>
            <person name="Hall N."/>
            <person name="Watson M."/>
            <person name="Adriaenssens E.M."/>
            <person name="Foster-Nyarko E."/>
            <person name="Jarju S."/>
            <person name="Secka A."/>
            <person name="Antonio M."/>
            <person name="Oren A."/>
            <person name="Chaudhuri R."/>
            <person name="La Ragione R.M."/>
            <person name="Hildebrand F."/>
            <person name="Pallen M.J."/>
        </authorList>
    </citation>
    <scope>NUCLEOTIDE SEQUENCE [LARGE SCALE GENOMIC DNA]</scope>
    <source>
        <strain evidence="2 3">Sa2CUA10</strain>
    </source>
</reference>
<sequence length="54" mass="6302">MMENEKRPNQQLEYDAEGEMTVHQQITESYQSGIVDKVDQGQQRTKLDEEESLS</sequence>